<reference evidence="3" key="1">
    <citation type="journal article" date="2019" name="Int. J. Syst. Evol. Microbiol.">
        <title>The Global Catalogue of Microorganisms (GCM) 10K type strain sequencing project: providing services to taxonomists for standard genome sequencing and annotation.</title>
        <authorList>
            <consortium name="The Broad Institute Genomics Platform"/>
            <consortium name="The Broad Institute Genome Sequencing Center for Infectious Disease"/>
            <person name="Wu L."/>
            <person name="Ma J."/>
        </authorList>
    </citation>
    <scope>NUCLEOTIDE SEQUENCE [LARGE SCALE GENOMIC DNA]</scope>
    <source>
        <strain evidence="3">JCM 14545</strain>
    </source>
</reference>
<gene>
    <name evidence="2" type="ORF">GCM10009754_76040</name>
</gene>
<dbReference type="EMBL" id="BAAANN010000045">
    <property type="protein sequence ID" value="GAA1986849.1"/>
    <property type="molecule type" value="Genomic_DNA"/>
</dbReference>
<dbReference type="InterPro" id="IPR016181">
    <property type="entry name" value="Acyl_CoA_acyltransferase"/>
</dbReference>
<dbReference type="RefSeq" id="WP_344430082.1">
    <property type="nucleotide sequence ID" value="NZ_BAAANN010000045.1"/>
</dbReference>
<dbReference type="PROSITE" id="PS51186">
    <property type="entry name" value="GNAT"/>
    <property type="match status" value="1"/>
</dbReference>
<keyword evidence="3" id="KW-1185">Reference proteome</keyword>
<proteinExistence type="predicted"/>
<dbReference type="SUPFAM" id="SSF55729">
    <property type="entry name" value="Acyl-CoA N-acyltransferases (Nat)"/>
    <property type="match status" value="1"/>
</dbReference>
<sequence>MSVPVLRTPRLTLRGIEPSDLDALVAVFANPAMSEFLASDFTDPAQVAEMVAARVGSVDPPGMGHWVFEYQGVVAGVGHLHPSKGLPGDLPEIAYYFDRAHAGQRLGAEAAEALVRYGFHTLGLRSVWALIHESNVASRNLARRLGFLDVGGEIHYGRPHRVTVAFPVPHGRPSPAGR</sequence>
<dbReference type="Proteomes" id="UP001501116">
    <property type="component" value="Unassembled WGS sequence"/>
</dbReference>
<dbReference type="Gene3D" id="3.40.630.30">
    <property type="match status" value="1"/>
</dbReference>
<dbReference type="PANTHER" id="PTHR43792:SF16">
    <property type="entry name" value="N-ACETYLTRANSFERASE DOMAIN-CONTAINING PROTEIN"/>
    <property type="match status" value="1"/>
</dbReference>
<feature type="domain" description="N-acetyltransferase" evidence="1">
    <location>
        <begin position="11"/>
        <end position="169"/>
    </location>
</feature>
<dbReference type="PANTHER" id="PTHR43792">
    <property type="entry name" value="GNAT FAMILY, PUTATIVE (AFU_ORTHOLOGUE AFUA_3G00765)-RELATED-RELATED"/>
    <property type="match status" value="1"/>
</dbReference>
<dbReference type="InterPro" id="IPR051531">
    <property type="entry name" value="N-acetyltransferase"/>
</dbReference>
<evidence type="ECO:0000313" key="2">
    <source>
        <dbReference type="EMBL" id="GAA1986849.1"/>
    </source>
</evidence>
<name>A0ABP5DV17_9PSEU</name>
<dbReference type="Pfam" id="PF13302">
    <property type="entry name" value="Acetyltransf_3"/>
    <property type="match status" value="1"/>
</dbReference>
<evidence type="ECO:0000259" key="1">
    <source>
        <dbReference type="PROSITE" id="PS51186"/>
    </source>
</evidence>
<protein>
    <recommendedName>
        <fullName evidence="1">N-acetyltransferase domain-containing protein</fullName>
    </recommendedName>
</protein>
<comment type="caution">
    <text evidence="2">The sequence shown here is derived from an EMBL/GenBank/DDBJ whole genome shotgun (WGS) entry which is preliminary data.</text>
</comment>
<dbReference type="InterPro" id="IPR000182">
    <property type="entry name" value="GNAT_dom"/>
</dbReference>
<evidence type="ECO:0000313" key="3">
    <source>
        <dbReference type="Proteomes" id="UP001501116"/>
    </source>
</evidence>
<organism evidence="2 3">
    <name type="scientific">Amycolatopsis minnesotensis</name>
    <dbReference type="NCBI Taxonomy" id="337894"/>
    <lineage>
        <taxon>Bacteria</taxon>
        <taxon>Bacillati</taxon>
        <taxon>Actinomycetota</taxon>
        <taxon>Actinomycetes</taxon>
        <taxon>Pseudonocardiales</taxon>
        <taxon>Pseudonocardiaceae</taxon>
        <taxon>Amycolatopsis</taxon>
    </lineage>
</organism>
<accession>A0ABP5DV17</accession>